<dbReference type="EMBL" id="BMAC01000599">
    <property type="protein sequence ID" value="GFP99955.1"/>
    <property type="molecule type" value="Genomic_DNA"/>
</dbReference>
<protein>
    <submittedName>
        <fullName evidence="2">Uncharacterized protein</fullName>
    </submittedName>
</protein>
<comment type="caution">
    <text evidence="2">The sequence shown here is derived from an EMBL/GenBank/DDBJ whole genome shotgun (WGS) entry which is preliminary data.</text>
</comment>
<dbReference type="Proteomes" id="UP000653305">
    <property type="component" value="Unassembled WGS sequence"/>
</dbReference>
<evidence type="ECO:0000256" key="1">
    <source>
        <dbReference type="SAM" id="MobiDB-lite"/>
    </source>
</evidence>
<keyword evidence="3" id="KW-1185">Reference proteome</keyword>
<evidence type="ECO:0000313" key="2">
    <source>
        <dbReference type="EMBL" id="GFP99955.1"/>
    </source>
</evidence>
<feature type="region of interest" description="Disordered" evidence="1">
    <location>
        <begin position="128"/>
        <end position="152"/>
    </location>
</feature>
<name>A0A830CXZ5_9LAMI</name>
<sequence>MKVLTCHNNHVIAWRNLDRKHVPDGSPDHKRKMRLMLGYEFDEIKVEMVAAIQGFMVVDSSDGDFATAMLDVKVIKGTLPINRTRLYYEESLDHFDQVESLMAEFQFGEISPPVQRVLFVEEATTTINEDSSGSPSVNSPSRKRRKIEKRRPSSCGCVRMGAKARLIDRDKRSTFFIIVALGDISQYHCPKSDGFNVIKTHR</sequence>
<evidence type="ECO:0000313" key="3">
    <source>
        <dbReference type="Proteomes" id="UP000653305"/>
    </source>
</evidence>
<dbReference type="AlphaFoldDB" id="A0A830CXZ5"/>
<proteinExistence type="predicted"/>
<accession>A0A830CXZ5</accession>
<reference evidence="2" key="1">
    <citation type="submission" date="2020-07" db="EMBL/GenBank/DDBJ databases">
        <title>Ethylene signaling mediates host invasion by parasitic plants.</title>
        <authorList>
            <person name="Yoshida S."/>
        </authorList>
    </citation>
    <scope>NUCLEOTIDE SEQUENCE</scope>
    <source>
        <strain evidence="2">Okayama</strain>
    </source>
</reference>
<gene>
    <name evidence="2" type="ORF">PHJA_002139600</name>
</gene>
<organism evidence="2 3">
    <name type="scientific">Phtheirospermum japonicum</name>
    <dbReference type="NCBI Taxonomy" id="374723"/>
    <lineage>
        <taxon>Eukaryota</taxon>
        <taxon>Viridiplantae</taxon>
        <taxon>Streptophyta</taxon>
        <taxon>Embryophyta</taxon>
        <taxon>Tracheophyta</taxon>
        <taxon>Spermatophyta</taxon>
        <taxon>Magnoliopsida</taxon>
        <taxon>eudicotyledons</taxon>
        <taxon>Gunneridae</taxon>
        <taxon>Pentapetalae</taxon>
        <taxon>asterids</taxon>
        <taxon>lamiids</taxon>
        <taxon>Lamiales</taxon>
        <taxon>Orobanchaceae</taxon>
        <taxon>Orobanchaceae incertae sedis</taxon>
        <taxon>Phtheirospermum</taxon>
    </lineage>
</organism>
<feature type="compositionally biased region" description="Low complexity" evidence="1">
    <location>
        <begin position="131"/>
        <end position="140"/>
    </location>
</feature>